<keyword evidence="2" id="KW-1185">Reference proteome</keyword>
<reference evidence="3" key="1">
    <citation type="submission" date="2022-11" db="UniProtKB">
        <authorList>
            <consortium name="WormBaseParasite"/>
        </authorList>
    </citation>
    <scope>IDENTIFICATION</scope>
</reference>
<dbReference type="WBParaSite" id="nRc.2.0.1.t12595-RA">
    <property type="protein sequence ID" value="nRc.2.0.1.t12595-RA"/>
    <property type="gene ID" value="nRc.2.0.1.g12595"/>
</dbReference>
<feature type="compositionally biased region" description="Basic and acidic residues" evidence="1">
    <location>
        <begin position="1"/>
        <end position="22"/>
    </location>
</feature>
<sequence>MENKEARKAKTGENYQNKEKKSLNFTFNKEPSKTDGPKPPLHVKSTICCPPGTDDDDPSTNKLPPDW</sequence>
<organism evidence="2 3">
    <name type="scientific">Romanomermis culicivorax</name>
    <name type="common">Nematode worm</name>
    <dbReference type="NCBI Taxonomy" id="13658"/>
    <lineage>
        <taxon>Eukaryota</taxon>
        <taxon>Metazoa</taxon>
        <taxon>Ecdysozoa</taxon>
        <taxon>Nematoda</taxon>
        <taxon>Enoplea</taxon>
        <taxon>Dorylaimia</taxon>
        <taxon>Mermithida</taxon>
        <taxon>Mermithoidea</taxon>
        <taxon>Mermithidae</taxon>
        <taxon>Romanomermis</taxon>
    </lineage>
</organism>
<accession>A0A915IEI5</accession>
<dbReference type="Proteomes" id="UP000887565">
    <property type="component" value="Unplaced"/>
</dbReference>
<evidence type="ECO:0000256" key="1">
    <source>
        <dbReference type="SAM" id="MobiDB-lite"/>
    </source>
</evidence>
<evidence type="ECO:0000313" key="2">
    <source>
        <dbReference type="Proteomes" id="UP000887565"/>
    </source>
</evidence>
<name>A0A915IEI5_ROMCU</name>
<proteinExistence type="predicted"/>
<feature type="region of interest" description="Disordered" evidence="1">
    <location>
        <begin position="1"/>
        <end position="67"/>
    </location>
</feature>
<protein>
    <submittedName>
        <fullName evidence="3">Uncharacterized protein</fullName>
    </submittedName>
</protein>
<dbReference type="AlphaFoldDB" id="A0A915IEI5"/>
<evidence type="ECO:0000313" key="3">
    <source>
        <dbReference type="WBParaSite" id="nRc.2.0.1.t12595-RA"/>
    </source>
</evidence>